<feature type="chain" id="PRO_5003686376" evidence="1">
    <location>
        <begin position="22"/>
        <end position="213"/>
    </location>
</feature>
<proteinExistence type="predicted"/>
<evidence type="ECO:0000313" key="3">
    <source>
        <dbReference type="EMBL" id="AFM13013.1"/>
    </source>
</evidence>
<accession>I4B6V6</accession>
<feature type="domain" description="SH3b" evidence="2">
    <location>
        <begin position="29"/>
        <end position="102"/>
    </location>
</feature>
<keyword evidence="1" id="KW-0732">Signal</keyword>
<evidence type="ECO:0000256" key="1">
    <source>
        <dbReference type="SAM" id="SignalP"/>
    </source>
</evidence>
<dbReference type="PROSITE" id="PS51781">
    <property type="entry name" value="SH3B"/>
    <property type="match status" value="1"/>
</dbReference>
<dbReference type="Pfam" id="PF08239">
    <property type="entry name" value="SH3_3"/>
    <property type="match status" value="1"/>
</dbReference>
<dbReference type="InterPro" id="IPR003646">
    <property type="entry name" value="SH3-like_bac-type"/>
</dbReference>
<evidence type="ECO:0000259" key="2">
    <source>
        <dbReference type="PROSITE" id="PS51781"/>
    </source>
</evidence>
<organism evidence="3 4">
    <name type="scientific">Turneriella parva (strain ATCC BAA-1111 / DSM 21527 / NCTC 11395 / H)</name>
    <name type="common">Leptospira parva</name>
    <dbReference type="NCBI Taxonomy" id="869212"/>
    <lineage>
        <taxon>Bacteria</taxon>
        <taxon>Pseudomonadati</taxon>
        <taxon>Spirochaetota</taxon>
        <taxon>Spirochaetia</taxon>
        <taxon>Leptospirales</taxon>
        <taxon>Leptospiraceae</taxon>
        <taxon>Turneriella</taxon>
    </lineage>
</organism>
<dbReference type="HOGENOM" id="CLU_1293891_0_0_12"/>
<gene>
    <name evidence="3" type="ordered locus">Turpa_2370</name>
</gene>
<sequence>MKTKTLLIATTLAALGLMATACKPKVTDTGIRYVAVKDGLNMREEPSPTGKKMLTIPYRQEVQKLEEKPESFTIDKTEGKWTKVSWQGKTGWVFGGFLSWFSPVVKADDENSSSGNSVVDHFKSLSFNNNFAMKDSNSLSIYGTDMGCARAATANEDITEDGVTFVLKYRNCPGSRGDCGTCETVRETCRITAATILATANGGSIKDSDIQCN</sequence>
<dbReference type="Proteomes" id="UP000006048">
    <property type="component" value="Chromosome"/>
</dbReference>
<dbReference type="PROSITE" id="PS51257">
    <property type="entry name" value="PROKAR_LIPOPROTEIN"/>
    <property type="match status" value="1"/>
</dbReference>
<dbReference type="STRING" id="869212.Turpa_2370"/>
<dbReference type="EMBL" id="CP002959">
    <property type="protein sequence ID" value="AFM13013.1"/>
    <property type="molecule type" value="Genomic_DNA"/>
</dbReference>
<dbReference type="AlphaFoldDB" id="I4B6V6"/>
<dbReference type="RefSeq" id="WP_014803519.1">
    <property type="nucleotide sequence ID" value="NC_018020.1"/>
</dbReference>
<protein>
    <submittedName>
        <fullName evidence="3">SH3 type 3 domain protein</fullName>
    </submittedName>
</protein>
<dbReference type="KEGG" id="tpx:Turpa_2370"/>
<keyword evidence="4" id="KW-1185">Reference proteome</keyword>
<evidence type="ECO:0000313" key="4">
    <source>
        <dbReference type="Proteomes" id="UP000006048"/>
    </source>
</evidence>
<dbReference type="OrthoDB" id="337951at2"/>
<reference evidence="3 4" key="1">
    <citation type="submission" date="2012-06" db="EMBL/GenBank/DDBJ databases">
        <title>The complete chromosome of genome of Turneriella parva DSM 21527.</title>
        <authorList>
            <consortium name="US DOE Joint Genome Institute (JGI-PGF)"/>
            <person name="Lucas S."/>
            <person name="Han J."/>
            <person name="Lapidus A."/>
            <person name="Bruce D."/>
            <person name="Goodwin L."/>
            <person name="Pitluck S."/>
            <person name="Peters L."/>
            <person name="Kyrpides N."/>
            <person name="Mavromatis K."/>
            <person name="Ivanova N."/>
            <person name="Mikhailova N."/>
            <person name="Chertkov O."/>
            <person name="Detter J.C."/>
            <person name="Tapia R."/>
            <person name="Han C."/>
            <person name="Land M."/>
            <person name="Hauser L."/>
            <person name="Markowitz V."/>
            <person name="Cheng J.-F."/>
            <person name="Hugenholtz P."/>
            <person name="Woyke T."/>
            <person name="Wu D."/>
            <person name="Gronow S."/>
            <person name="Wellnitz S."/>
            <person name="Brambilla E."/>
            <person name="Klenk H.-P."/>
            <person name="Eisen J.A."/>
        </authorList>
    </citation>
    <scope>NUCLEOTIDE SEQUENCE [LARGE SCALE GENOMIC DNA]</scope>
    <source>
        <strain evidence="4">ATCC BAA-1111 / DSM 21527 / NCTC 11395 / H</strain>
    </source>
</reference>
<name>I4B6V6_TURPD</name>
<dbReference type="Gene3D" id="2.30.30.40">
    <property type="entry name" value="SH3 Domains"/>
    <property type="match status" value="1"/>
</dbReference>
<feature type="signal peptide" evidence="1">
    <location>
        <begin position="1"/>
        <end position="21"/>
    </location>
</feature>